<evidence type="ECO:0000256" key="8">
    <source>
        <dbReference type="ARBA" id="ARBA00022741"/>
    </source>
</evidence>
<dbReference type="Pfam" id="PF08448">
    <property type="entry name" value="PAS_4"/>
    <property type="match status" value="1"/>
</dbReference>
<evidence type="ECO:0000313" key="16">
    <source>
        <dbReference type="EMBL" id="AWI52108.1"/>
    </source>
</evidence>
<dbReference type="PROSITE" id="PS50883">
    <property type="entry name" value="EAL"/>
    <property type="match status" value="1"/>
</dbReference>
<dbReference type="InterPro" id="IPR035919">
    <property type="entry name" value="EAL_sf"/>
</dbReference>
<dbReference type="InterPro" id="IPR029787">
    <property type="entry name" value="Nucleotide_cyclase"/>
</dbReference>
<protein>
    <recommendedName>
        <fullName evidence="2">Diguanylate cyclase DosC</fullName>
    </recommendedName>
    <alternativeName>
        <fullName evidence="11">Direct oxygen-sensing cyclase</fullName>
    </alternativeName>
</protein>
<dbReference type="Gene3D" id="3.20.20.450">
    <property type="entry name" value="EAL domain"/>
    <property type="match status" value="1"/>
</dbReference>
<organism evidence="16 17">
    <name type="scientific">Aquabacterium olei</name>
    <dbReference type="NCBI Taxonomy" id="1296669"/>
    <lineage>
        <taxon>Bacteria</taxon>
        <taxon>Pseudomonadati</taxon>
        <taxon>Pseudomonadota</taxon>
        <taxon>Betaproteobacteria</taxon>
        <taxon>Burkholderiales</taxon>
        <taxon>Aquabacterium</taxon>
    </lineage>
</organism>
<feature type="domain" description="EAL" evidence="14">
    <location>
        <begin position="605"/>
        <end position="859"/>
    </location>
</feature>
<dbReference type="Pfam" id="PF11563">
    <property type="entry name" value="Protoglobin"/>
    <property type="match status" value="1"/>
</dbReference>
<dbReference type="PROSITE" id="PS50112">
    <property type="entry name" value="PAS"/>
    <property type="match status" value="1"/>
</dbReference>
<dbReference type="InterPro" id="IPR000160">
    <property type="entry name" value="GGDEF_dom"/>
</dbReference>
<sequence length="859" mass="94258">MRVFLPLPSSPLMAPTDRDGAAVLPSSALADFVRRQAFLEFSPADVAELQALHDLLGDVAPGFVDAFYDHLARFDEIAPLIASPGVLDRLKLTQRAYFDSLTAGPYDASYLQRRLAIGMAHARVGLAPAWYLGAYSHYLVDLLPPMVERLGTDPARFVPALQALMKVVLLDIGLAIDSYIAHRDQQIARLQDYVNVFTGMPFGTLVLSGDLKVLYANRALGELIGTTATALQGLALGEVVDLRPLQPLLARMGEGRPVRESTTLRVLDRPSEVALPVGLTLSMLPDSSGLPGQRLLLVVEDLRLQARLETDLLNAQAVAAIGSWHVDLRSGQTQWSDEAYRLYGREPGGPVNYEAFLEAVHPEDREEVDSAWRAALAGRPFRIEHRVVRPDGTVRWVESRGKLQRGHDGRVVKAFGTVYDITERRQASERIQRLAFQDTLTGLPNRTLALDRLQQALAQAERDHHGVALLYVDLDHFKEINDTQGHLIGDQVLADVASRLNAVVRQRDTLARLGGDEFVLLGPSDAASASQVAERLLEAVEQPVLVNGVRFTVGMSIGIALYPEDGRTAEDLLKHADTAMYRAKAAGGGTMRFYHAGMSEGLQRRMLLATRLKSALHARQLSLHFQPQFDLSTGALCGAEALARWHDPEAGWIAPSEFIPVAETRGLIDELGDWALSEAARQVRAWDDAGLVFPGRVAVNVSARQMTDEGFVARAVQLVHAHGITPQRIELEVTESSMMQDPKKAEEQARALVAAGFVLSIDDFGTGYSSLAALKRLPVSKLKIDMSFVRDMLDEPEDHTIVHTIISMARALRLRTLAEGVEHDAQADVLQALGCDQVQGWYRGRAVPGDVFATQWLTD</sequence>
<dbReference type="EMBL" id="CP029210">
    <property type="protein sequence ID" value="AWI52108.1"/>
    <property type="molecule type" value="Genomic_DNA"/>
</dbReference>
<dbReference type="FunFam" id="2.10.70.100:FF:000001">
    <property type="entry name" value="Sensory transduction histidine kinase"/>
    <property type="match status" value="1"/>
</dbReference>
<evidence type="ECO:0000259" key="14">
    <source>
        <dbReference type="PROSITE" id="PS50883"/>
    </source>
</evidence>
<dbReference type="Gene3D" id="1.10.490.10">
    <property type="entry name" value="Globins"/>
    <property type="match status" value="1"/>
</dbReference>
<dbReference type="SMART" id="SM00086">
    <property type="entry name" value="PAC"/>
    <property type="match status" value="1"/>
</dbReference>
<dbReference type="SMART" id="SM00052">
    <property type="entry name" value="EAL"/>
    <property type="match status" value="1"/>
</dbReference>
<keyword evidence="6" id="KW-0812">Transmembrane</keyword>
<dbReference type="InterPro" id="IPR052155">
    <property type="entry name" value="Biofilm_reg_signaling"/>
</dbReference>
<dbReference type="InterPro" id="IPR001610">
    <property type="entry name" value="PAC"/>
</dbReference>
<name>A0A2U8FMA7_9BURK</name>
<evidence type="ECO:0000256" key="6">
    <source>
        <dbReference type="ARBA" id="ARBA00022692"/>
    </source>
</evidence>
<dbReference type="Gene3D" id="3.30.70.270">
    <property type="match status" value="1"/>
</dbReference>
<evidence type="ECO:0000256" key="11">
    <source>
        <dbReference type="ARBA" id="ARBA00029839"/>
    </source>
</evidence>
<dbReference type="Pfam" id="PF00990">
    <property type="entry name" value="GGDEF"/>
    <property type="match status" value="1"/>
</dbReference>
<evidence type="ECO:0000256" key="9">
    <source>
        <dbReference type="ARBA" id="ARBA00022989"/>
    </source>
</evidence>
<keyword evidence="8" id="KW-0547">Nucleotide-binding</keyword>
<dbReference type="Gene3D" id="3.30.450.20">
    <property type="entry name" value="PAS domain"/>
    <property type="match status" value="1"/>
</dbReference>
<keyword evidence="7" id="KW-0677">Repeat</keyword>
<dbReference type="GO" id="GO:0016740">
    <property type="term" value="F:transferase activity"/>
    <property type="evidence" value="ECO:0007669"/>
    <property type="project" value="UniProtKB-KW"/>
</dbReference>
<keyword evidence="5" id="KW-0808">Transferase</keyword>
<dbReference type="SMART" id="SM00091">
    <property type="entry name" value="PAS"/>
    <property type="match status" value="2"/>
</dbReference>
<dbReference type="GO" id="GO:0005886">
    <property type="term" value="C:plasma membrane"/>
    <property type="evidence" value="ECO:0007669"/>
    <property type="project" value="UniProtKB-SubCell"/>
</dbReference>
<evidence type="ECO:0000256" key="3">
    <source>
        <dbReference type="ARBA" id="ARBA00022475"/>
    </source>
</evidence>
<dbReference type="InterPro" id="IPR044398">
    <property type="entry name" value="Globin-sensor_dom"/>
</dbReference>
<evidence type="ECO:0000256" key="1">
    <source>
        <dbReference type="ARBA" id="ARBA00004429"/>
    </source>
</evidence>
<evidence type="ECO:0000259" key="15">
    <source>
        <dbReference type="PROSITE" id="PS50887"/>
    </source>
</evidence>
<dbReference type="SUPFAM" id="SSF55073">
    <property type="entry name" value="Nucleotide cyclase"/>
    <property type="match status" value="1"/>
</dbReference>
<dbReference type="InterPro" id="IPR012292">
    <property type="entry name" value="Globin/Proto"/>
</dbReference>
<dbReference type="SUPFAM" id="SSF141868">
    <property type="entry name" value="EAL domain-like"/>
    <property type="match status" value="1"/>
</dbReference>
<feature type="domain" description="PAC" evidence="13">
    <location>
        <begin position="381"/>
        <end position="433"/>
    </location>
</feature>
<reference evidence="16 17" key="1">
    <citation type="submission" date="2018-05" db="EMBL/GenBank/DDBJ databases">
        <title>complete genome sequence of Aquabacterium olei NBRC 110486.</title>
        <authorList>
            <person name="Tang B."/>
            <person name="Chang J."/>
            <person name="Zhang L."/>
            <person name="Yang H."/>
        </authorList>
    </citation>
    <scope>NUCLEOTIDE SEQUENCE [LARGE SCALE GENOMIC DNA]</scope>
    <source>
        <strain evidence="16 17">NBRC 110486</strain>
    </source>
</reference>
<feature type="domain" description="GGDEF" evidence="15">
    <location>
        <begin position="465"/>
        <end position="596"/>
    </location>
</feature>
<dbReference type="PROSITE" id="PS50113">
    <property type="entry name" value="PAC"/>
    <property type="match status" value="1"/>
</dbReference>
<dbReference type="Proteomes" id="UP000244892">
    <property type="component" value="Chromosome"/>
</dbReference>
<dbReference type="SUPFAM" id="SSF55785">
    <property type="entry name" value="PYP-like sensor domain (PAS domain)"/>
    <property type="match status" value="2"/>
</dbReference>
<evidence type="ECO:0000256" key="5">
    <source>
        <dbReference type="ARBA" id="ARBA00022679"/>
    </source>
</evidence>
<dbReference type="CDD" id="cd00130">
    <property type="entry name" value="PAS"/>
    <property type="match status" value="2"/>
</dbReference>
<keyword evidence="10" id="KW-0472">Membrane</keyword>
<dbReference type="FunFam" id="3.30.70.270:FF:000001">
    <property type="entry name" value="Diguanylate cyclase domain protein"/>
    <property type="match status" value="1"/>
</dbReference>
<gene>
    <name evidence="16" type="ORF">DEH84_00580</name>
</gene>
<dbReference type="NCBIfam" id="TIGR00229">
    <property type="entry name" value="sensory_box"/>
    <property type="match status" value="1"/>
</dbReference>
<feature type="domain" description="PAS" evidence="12">
    <location>
        <begin position="326"/>
        <end position="379"/>
    </location>
</feature>
<dbReference type="SUPFAM" id="SSF46458">
    <property type="entry name" value="Globin-like"/>
    <property type="match status" value="1"/>
</dbReference>
<dbReference type="InterPro" id="IPR009050">
    <property type="entry name" value="Globin-like_sf"/>
</dbReference>
<evidence type="ECO:0000313" key="17">
    <source>
        <dbReference type="Proteomes" id="UP000244892"/>
    </source>
</evidence>
<dbReference type="InterPro" id="IPR035965">
    <property type="entry name" value="PAS-like_dom_sf"/>
</dbReference>
<dbReference type="PROSITE" id="PS50887">
    <property type="entry name" value="GGDEF"/>
    <property type="match status" value="1"/>
</dbReference>
<evidence type="ECO:0000256" key="10">
    <source>
        <dbReference type="ARBA" id="ARBA00023136"/>
    </source>
</evidence>
<keyword evidence="4" id="KW-0997">Cell inner membrane</keyword>
<dbReference type="Pfam" id="PF08447">
    <property type="entry name" value="PAS_3"/>
    <property type="match status" value="1"/>
</dbReference>
<proteinExistence type="predicted"/>
<keyword evidence="17" id="KW-1185">Reference proteome</keyword>
<dbReference type="GO" id="GO:0019825">
    <property type="term" value="F:oxygen binding"/>
    <property type="evidence" value="ECO:0007669"/>
    <property type="project" value="InterPro"/>
</dbReference>
<dbReference type="Gene3D" id="2.10.70.100">
    <property type="match status" value="1"/>
</dbReference>
<dbReference type="KEGG" id="aon:DEH84_00580"/>
<dbReference type="AlphaFoldDB" id="A0A2U8FMA7"/>
<dbReference type="SMART" id="SM00267">
    <property type="entry name" value="GGDEF"/>
    <property type="match status" value="1"/>
</dbReference>
<accession>A0A2U8FMA7</accession>
<dbReference type="CDD" id="cd01949">
    <property type="entry name" value="GGDEF"/>
    <property type="match status" value="1"/>
</dbReference>
<dbReference type="InterPro" id="IPR013655">
    <property type="entry name" value="PAS_fold_3"/>
</dbReference>
<keyword evidence="3" id="KW-1003">Cell membrane</keyword>
<evidence type="ECO:0000256" key="4">
    <source>
        <dbReference type="ARBA" id="ARBA00022519"/>
    </source>
</evidence>
<dbReference type="InterPro" id="IPR000700">
    <property type="entry name" value="PAS-assoc_C"/>
</dbReference>
<dbReference type="InterPro" id="IPR013656">
    <property type="entry name" value="PAS_4"/>
</dbReference>
<dbReference type="Pfam" id="PF00563">
    <property type="entry name" value="EAL"/>
    <property type="match status" value="1"/>
</dbReference>
<dbReference type="GO" id="GO:0020037">
    <property type="term" value="F:heme binding"/>
    <property type="evidence" value="ECO:0007669"/>
    <property type="project" value="InterPro"/>
</dbReference>
<dbReference type="GO" id="GO:0000166">
    <property type="term" value="F:nucleotide binding"/>
    <property type="evidence" value="ECO:0007669"/>
    <property type="project" value="UniProtKB-KW"/>
</dbReference>
<dbReference type="PANTHER" id="PTHR44757:SF2">
    <property type="entry name" value="BIOFILM ARCHITECTURE MAINTENANCE PROTEIN MBAA"/>
    <property type="match status" value="1"/>
</dbReference>
<keyword evidence="9" id="KW-1133">Transmembrane helix</keyword>
<evidence type="ECO:0000259" key="13">
    <source>
        <dbReference type="PROSITE" id="PS50113"/>
    </source>
</evidence>
<dbReference type="InterPro" id="IPR000014">
    <property type="entry name" value="PAS"/>
</dbReference>
<dbReference type="InterPro" id="IPR043128">
    <property type="entry name" value="Rev_trsase/Diguanyl_cyclase"/>
</dbReference>
<evidence type="ECO:0000256" key="2">
    <source>
        <dbReference type="ARBA" id="ARBA00015125"/>
    </source>
</evidence>
<dbReference type="CDD" id="cd01948">
    <property type="entry name" value="EAL"/>
    <property type="match status" value="1"/>
</dbReference>
<evidence type="ECO:0000256" key="7">
    <source>
        <dbReference type="ARBA" id="ARBA00022737"/>
    </source>
</evidence>
<dbReference type="InterPro" id="IPR001633">
    <property type="entry name" value="EAL_dom"/>
</dbReference>
<dbReference type="NCBIfam" id="TIGR00254">
    <property type="entry name" value="GGDEF"/>
    <property type="match status" value="1"/>
</dbReference>
<dbReference type="PANTHER" id="PTHR44757">
    <property type="entry name" value="DIGUANYLATE CYCLASE DGCP"/>
    <property type="match status" value="1"/>
</dbReference>
<evidence type="ECO:0000259" key="12">
    <source>
        <dbReference type="PROSITE" id="PS50112"/>
    </source>
</evidence>
<comment type="subcellular location">
    <subcellularLocation>
        <location evidence="1">Cell inner membrane</location>
        <topology evidence="1">Multi-pass membrane protein</topology>
    </subcellularLocation>
</comment>